<dbReference type="PANTHER" id="PTHR11814">
    <property type="entry name" value="SULFATE TRANSPORTER"/>
    <property type="match status" value="1"/>
</dbReference>
<dbReference type="CDD" id="cd07042">
    <property type="entry name" value="STAS_SulP_like_sulfate_transporter"/>
    <property type="match status" value="1"/>
</dbReference>
<evidence type="ECO:0000313" key="8">
    <source>
        <dbReference type="Proteomes" id="UP000035088"/>
    </source>
</evidence>
<comment type="subcellular location">
    <subcellularLocation>
        <location evidence="1">Membrane</location>
        <topology evidence="1">Multi-pass membrane protein</topology>
    </subcellularLocation>
</comment>
<dbReference type="Gene3D" id="3.30.750.24">
    <property type="entry name" value="STAS domain"/>
    <property type="match status" value="1"/>
</dbReference>
<feature type="transmembrane region" description="Helical" evidence="5">
    <location>
        <begin position="245"/>
        <end position="264"/>
    </location>
</feature>
<feature type="transmembrane region" description="Helical" evidence="5">
    <location>
        <begin position="199"/>
        <end position="216"/>
    </location>
</feature>
<dbReference type="EMBL" id="BAEE01000013">
    <property type="protein sequence ID" value="GAB08643.1"/>
    <property type="molecule type" value="Genomic_DNA"/>
</dbReference>
<keyword evidence="4 5" id="KW-0472">Membrane</keyword>
<feature type="domain" description="STAS" evidence="6">
    <location>
        <begin position="448"/>
        <end position="566"/>
    </location>
</feature>
<dbReference type="Proteomes" id="UP000035088">
    <property type="component" value="Unassembled WGS sequence"/>
</dbReference>
<evidence type="ECO:0000256" key="4">
    <source>
        <dbReference type="ARBA" id="ARBA00023136"/>
    </source>
</evidence>
<dbReference type="GO" id="GO:0055085">
    <property type="term" value="P:transmembrane transport"/>
    <property type="evidence" value="ECO:0007669"/>
    <property type="project" value="InterPro"/>
</dbReference>
<feature type="transmembrane region" description="Helical" evidence="5">
    <location>
        <begin position="341"/>
        <end position="358"/>
    </location>
</feature>
<dbReference type="STRING" id="1073574.GOARA_013_00870"/>
<feature type="transmembrane region" description="Helical" evidence="5">
    <location>
        <begin position="12"/>
        <end position="36"/>
    </location>
</feature>
<dbReference type="Pfam" id="PF00916">
    <property type="entry name" value="Sulfate_transp"/>
    <property type="match status" value="1"/>
</dbReference>
<keyword evidence="2 5" id="KW-0812">Transmembrane</keyword>
<proteinExistence type="predicted"/>
<evidence type="ECO:0000313" key="7">
    <source>
        <dbReference type="EMBL" id="GAB08643.1"/>
    </source>
</evidence>
<sequence>MSLLPGLTKGNVAGELMAGVTLVAIAVPLNIGYATIAGVNPVNGLYALILPCIVYALIVSSRQVVVSPDAAAAALVASSVGGLVAAGDSEKYLFMVFAQAIICGVILLALGFFKLGFLANFLSEPILIGFVAGLALDILLSQVAKMLGIHLEGEEFLAKLGHLLTHLDEVKVWSVIIAVASLALLVIPRKFLPKVPWPLFVLIGGTIWVTLAHFTAEQVKTLGKVDAGLPSITIPHLSVAEWLSLAPSALALAAVTTAEGLLVARSYAEKNRYPDDPDRDLIAFGAANVAAGFTGGLSAGSSTSRTAAMDQAGSRTQLPSLVVAGVTVLLLLFGTGLLENIPNPAIGAIVAVAVVPLLKPREFARLWKLDRYEFGVAAVCFLVTLLVGSIPGILVAAVLAMINVIRHASKPAVDVLAEPADARDAQGADAPLEPVHRLTKSSTGLTAPGVLLIRIAAPLFFANANVVVQAIKDAVTGAGSADEQAGPEGGADDRVRHVVLDAEAVTDIDVTAAEAFEGLREWLTERDITLSYSRVRERQLEHAKHFGLIEPDDRVFASNREALAVLGEVG</sequence>
<dbReference type="InterPro" id="IPR002645">
    <property type="entry name" value="STAS_dom"/>
</dbReference>
<evidence type="ECO:0000259" key="6">
    <source>
        <dbReference type="PROSITE" id="PS50801"/>
    </source>
</evidence>
<feature type="transmembrane region" description="Helical" evidence="5">
    <location>
        <begin position="125"/>
        <end position="150"/>
    </location>
</feature>
<dbReference type="PROSITE" id="PS50801">
    <property type="entry name" value="STAS"/>
    <property type="match status" value="1"/>
</dbReference>
<organism evidence="7 8">
    <name type="scientific">Gordonia araii NBRC 100433</name>
    <dbReference type="NCBI Taxonomy" id="1073574"/>
    <lineage>
        <taxon>Bacteria</taxon>
        <taxon>Bacillati</taxon>
        <taxon>Actinomycetota</taxon>
        <taxon>Actinomycetes</taxon>
        <taxon>Mycobacteriales</taxon>
        <taxon>Gordoniaceae</taxon>
        <taxon>Gordonia</taxon>
    </lineage>
</organism>
<feature type="transmembrane region" description="Helical" evidence="5">
    <location>
        <begin position="92"/>
        <end position="113"/>
    </location>
</feature>
<gene>
    <name evidence="7" type="ORF">GOARA_013_00870</name>
</gene>
<keyword evidence="3 5" id="KW-1133">Transmembrane helix</keyword>
<evidence type="ECO:0000256" key="1">
    <source>
        <dbReference type="ARBA" id="ARBA00004141"/>
    </source>
</evidence>
<dbReference type="Pfam" id="PF01740">
    <property type="entry name" value="STAS"/>
    <property type="match status" value="1"/>
</dbReference>
<dbReference type="InterPro" id="IPR011547">
    <property type="entry name" value="SLC26A/SulP_dom"/>
</dbReference>
<feature type="transmembrane region" description="Helical" evidence="5">
    <location>
        <begin position="170"/>
        <end position="187"/>
    </location>
</feature>
<accession>G7GYG8</accession>
<evidence type="ECO:0000256" key="2">
    <source>
        <dbReference type="ARBA" id="ARBA00022692"/>
    </source>
</evidence>
<dbReference type="RefSeq" id="WP_007320720.1">
    <property type="nucleotide sequence ID" value="NZ_BAEE01000013.1"/>
</dbReference>
<keyword evidence="8" id="KW-1185">Reference proteome</keyword>
<feature type="transmembrane region" description="Helical" evidence="5">
    <location>
        <begin position="318"/>
        <end position="335"/>
    </location>
</feature>
<reference evidence="7 8" key="1">
    <citation type="submission" date="2011-11" db="EMBL/GenBank/DDBJ databases">
        <title>Whole genome shotgun sequence of Gordonia araii NBRC 100433.</title>
        <authorList>
            <person name="Yoshida Y."/>
            <person name="Hosoyama A."/>
            <person name="Tsuchikane K."/>
            <person name="Katsumata H."/>
            <person name="Yamazaki S."/>
            <person name="Fujita N."/>
        </authorList>
    </citation>
    <scope>NUCLEOTIDE SEQUENCE [LARGE SCALE GENOMIC DNA]</scope>
    <source>
        <strain evidence="7 8">NBRC 100433</strain>
    </source>
</reference>
<evidence type="ECO:0000256" key="5">
    <source>
        <dbReference type="SAM" id="Phobius"/>
    </source>
</evidence>
<name>G7GYG8_9ACTN</name>
<dbReference type="AlphaFoldDB" id="G7GYG8"/>
<dbReference type="GO" id="GO:0016020">
    <property type="term" value="C:membrane"/>
    <property type="evidence" value="ECO:0007669"/>
    <property type="project" value="UniProtKB-SubCell"/>
</dbReference>
<dbReference type="InterPro" id="IPR001902">
    <property type="entry name" value="SLC26A/SulP_fam"/>
</dbReference>
<evidence type="ECO:0000256" key="3">
    <source>
        <dbReference type="ARBA" id="ARBA00022989"/>
    </source>
</evidence>
<feature type="transmembrane region" description="Helical" evidence="5">
    <location>
        <begin position="42"/>
        <end position="58"/>
    </location>
</feature>
<dbReference type="OrthoDB" id="9769739at2"/>
<dbReference type="InterPro" id="IPR036513">
    <property type="entry name" value="STAS_dom_sf"/>
</dbReference>
<feature type="transmembrane region" description="Helical" evidence="5">
    <location>
        <begin position="379"/>
        <end position="402"/>
    </location>
</feature>
<protein>
    <submittedName>
        <fullName evidence="7">Sulfate transporter</fullName>
    </submittedName>
</protein>
<dbReference type="SUPFAM" id="SSF52091">
    <property type="entry name" value="SpoIIaa-like"/>
    <property type="match status" value="1"/>
</dbReference>
<comment type="caution">
    <text evidence="7">The sequence shown here is derived from an EMBL/GenBank/DDBJ whole genome shotgun (WGS) entry which is preliminary data.</text>
</comment>